<evidence type="ECO:0000259" key="1">
    <source>
        <dbReference type="PROSITE" id="PS50878"/>
    </source>
</evidence>
<dbReference type="Proteomes" id="UP000249390">
    <property type="component" value="Unassembled WGS sequence"/>
</dbReference>
<dbReference type="SUPFAM" id="SSF56672">
    <property type="entry name" value="DNA/RNA polymerases"/>
    <property type="match status" value="1"/>
</dbReference>
<proteinExistence type="predicted"/>
<protein>
    <recommendedName>
        <fullName evidence="1">Reverse transcriptase domain-containing protein</fullName>
    </recommendedName>
</protein>
<evidence type="ECO:0000313" key="3">
    <source>
        <dbReference type="Proteomes" id="UP000249390"/>
    </source>
</evidence>
<dbReference type="PANTHER" id="PTHR31635:SF196">
    <property type="entry name" value="REVERSE TRANSCRIPTASE DOMAIN-CONTAINING PROTEIN-RELATED"/>
    <property type="match status" value="1"/>
</dbReference>
<feature type="domain" description="Reverse transcriptase" evidence="1">
    <location>
        <begin position="1"/>
        <end position="164"/>
    </location>
</feature>
<organism evidence="2 3">
    <name type="scientific">Cuscuta australis</name>
    <dbReference type="NCBI Taxonomy" id="267555"/>
    <lineage>
        <taxon>Eukaryota</taxon>
        <taxon>Viridiplantae</taxon>
        <taxon>Streptophyta</taxon>
        <taxon>Embryophyta</taxon>
        <taxon>Tracheophyta</taxon>
        <taxon>Spermatophyta</taxon>
        <taxon>Magnoliopsida</taxon>
        <taxon>eudicotyledons</taxon>
        <taxon>Gunneridae</taxon>
        <taxon>Pentapetalae</taxon>
        <taxon>asterids</taxon>
        <taxon>lamiids</taxon>
        <taxon>Solanales</taxon>
        <taxon>Convolvulaceae</taxon>
        <taxon>Cuscuteae</taxon>
        <taxon>Cuscuta</taxon>
        <taxon>Cuscuta subgen. Grammica</taxon>
        <taxon>Cuscuta sect. Cleistogrammica</taxon>
    </lineage>
</organism>
<name>A0A328DI81_9ASTE</name>
<comment type="caution">
    <text evidence="2">The sequence shown here is derived from an EMBL/GenBank/DDBJ whole genome shotgun (WGS) entry which is preliminary data.</text>
</comment>
<gene>
    <name evidence="2" type="ORF">DM860_017444</name>
</gene>
<dbReference type="InterPro" id="IPR043502">
    <property type="entry name" value="DNA/RNA_pol_sf"/>
</dbReference>
<dbReference type="Pfam" id="PF00078">
    <property type="entry name" value="RVT_1"/>
    <property type="match status" value="1"/>
</dbReference>
<reference evidence="2 3" key="1">
    <citation type="submission" date="2018-06" db="EMBL/GenBank/DDBJ databases">
        <title>The Genome of Cuscuta australis (Dodder) Provides Insight into the Evolution of Plant Parasitism.</title>
        <authorList>
            <person name="Liu H."/>
        </authorList>
    </citation>
    <scope>NUCLEOTIDE SEQUENCE [LARGE SCALE GENOMIC DNA]</scope>
    <source>
        <strain evidence="3">cv. Yunnan</strain>
        <tissue evidence="2">Vines</tissue>
    </source>
</reference>
<dbReference type="AlphaFoldDB" id="A0A328DI81"/>
<sequence length="164" mass="18461">MTVLNKFGFSHKFQNLILNLLQSSHFSLLVNGHQTKSFKPNRGLRQGDPISPLLFILFSEAFSRTIKAETSSGHLSPYYLGRHFISVTHLAYADDLILFSNGSARNLAKIKCLIKDYEDCSGQKINQGKCFFYTPKKTSHSILKRTEAILGMNKGSLPFKYLGV</sequence>
<keyword evidence="3" id="KW-1185">Reference proteome</keyword>
<accession>A0A328DI81</accession>
<dbReference type="EMBL" id="NQVE01000145">
    <property type="protein sequence ID" value="RAL44338.1"/>
    <property type="molecule type" value="Genomic_DNA"/>
</dbReference>
<dbReference type="InterPro" id="IPR000477">
    <property type="entry name" value="RT_dom"/>
</dbReference>
<dbReference type="PROSITE" id="PS50878">
    <property type="entry name" value="RT_POL"/>
    <property type="match status" value="1"/>
</dbReference>
<evidence type="ECO:0000313" key="2">
    <source>
        <dbReference type="EMBL" id="RAL44338.1"/>
    </source>
</evidence>
<dbReference type="PANTHER" id="PTHR31635">
    <property type="entry name" value="REVERSE TRANSCRIPTASE DOMAIN-CONTAINING PROTEIN-RELATED"/>
    <property type="match status" value="1"/>
</dbReference>